<gene>
    <name evidence="1" type="ORF">IIA_05999</name>
</gene>
<protein>
    <submittedName>
        <fullName evidence="1">Uncharacterized protein</fullName>
    </submittedName>
</protein>
<dbReference type="Proteomes" id="UP000006607">
    <property type="component" value="Unassembled WGS sequence"/>
</dbReference>
<name>A0A9W5NM32_BACC8</name>
<evidence type="ECO:0000313" key="1">
    <source>
        <dbReference type="EMBL" id="EJR11433.1"/>
    </source>
</evidence>
<evidence type="ECO:0000313" key="2">
    <source>
        <dbReference type="Proteomes" id="UP000006607"/>
    </source>
</evidence>
<accession>A0A9W5NM32</accession>
<sequence>MSEFFAIITTFGNSPCANAHLEIGLDSQAASAVDVTFNVYSEKGVELAWFSQLKNANGYVSSSTDPNNDLFRLSKEQPALVRARTPLVAQTASALLQQSGPQNRLVFAVPPAVNSSGIRVAQGTVFPLTIGSINKGTLLIANVSDSDVNVDVFTGTVGEPRTGKYNNPTLTKFSIWSVELQASDQYSHLVVMSSGDIIVQLVLDDSQVHAVTCLPNFYIK</sequence>
<dbReference type="AlphaFoldDB" id="A0A9W5NM32"/>
<dbReference type="RefSeq" id="WP_001288446.1">
    <property type="nucleotide sequence ID" value="NZ_JH792027.1"/>
</dbReference>
<proteinExistence type="predicted"/>
<dbReference type="EMBL" id="AHER01000064">
    <property type="protein sequence ID" value="EJR11433.1"/>
    <property type="molecule type" value="Genomic_DNA"/>
</dbReference>
<comment type="caution">
    <text evidence="1">The sequence shown here is derived from an EMBL/GenBank/DDBJ whole genome shotgun (WGS) entry which is preliminary data.</text>
</comment>
<reference evidence="1" key="1">
    <citation type="submission" date="2012-04" db="EMBL/GenBank/DDBJ databases">
        <title>The Genome Sequence of Bacillus cereus VD014.</title>
        <authorList>
            <consortium name="The Broad Institute Genome Sequencing Platform"/>
            <consortium name="The Broad Institute Genome Sequencing Center for Infectious Disease"/>
            <person name="Feldgarden M."/>
            <person name="Van der Auwera G.A."/>
            <person name="Mahillon J."/>
            <person name="Duprez V."/>
            <person name="Timmery S."/>
            <person name="Mattelet C."/>
            <person name="Dierick K."/>
            <person name="Sun M."/>
            <person name="Yu Z."/>
            <person name="Zhu L."/>
            <person name="Hu X."/>
            <person name="Shank E.B."/>
            <person name="Swiecicka I."/>
            <person name="Hansen B.M."/>
            <person name="Andrup L."/>
            <person name="Young S.K."/>
            <person name="Zeng Q."/>
            <person name="Gargeya S."/>
            <person name="Fitzgerald M."/>
            <person name="Haas B."/>
            <person name="Abouelleil A."/>
            <person name="Alvarado L."/>
            <person name="Arachchi H.M."/>
            <person name="Berlin A."/>
            <person name="Chapman S.B."/>
            <person name="Goldberg J."/>
            <person name="Griggs A."/>
            <person name="Gujja S."/>
            <person name="Hansen M."/>
            <person name="Howarth C."/>
            <person name="Imamovic A."/>
            <person name="Larimer J."/>
            <person name="McCowen C."/>
            <person name="Montmayeur A."/>
            <person name="Murphy C."/>
            <person name="Neiman D."/>
            <person name="Pearson M."/>
            <person name="Priest M."/>
            <person name="Roberts A."/>
            <person name="Saif S."/>
            <person name="Shea T."/>
            <person name="Sisk P."/>
            <person name="Sykes S."/>
            <person name="Wortman J."/>
            <person name="Nusbaum C."/>
            <person name="Birren B."/>
        </authorList>
    </citation>
    <scope>NUCLEOTIDE SEQUENCE</scope>
    <source>
        <strain evidence="1">VD014</strain>
    </source>
</reference>
<organism evidence="1 2">
    <name type="scientific">Bacillus cereus (strain VD014)</name>
    <dbReference type="NCBI Taxonomy" id="1053223"/>
    <lineage>
        <taxon>Bacteria</taxon>
        <taxon>Bacillati</taxon>
        <taxon>Bacillota</taxon>
        <taxon>Bacilli</taxon>
        <taxon>Bacillales</taxon>
        <taxon>Bacillaceae</taxon>
        <taxon>Bacillus</taxon>
        <taxon>Bacillus cereus group</taxon>
    </lineage>
</organism>